<dbReference type="RefSeq" id="WP_117157913.1">
    <property type="nucleotide sequence ID" value="NZ_QVID01000001.1"/>
</dbReference>
<dbReference type="EMBL" id="QVID01000001">
    <property type="protein sequence ID" value="RFN58889.1"/>
    <property type="molecule type" value="Genomic_DNA"/>
</dbReference>
<dbReference type="Proteomes" id="UP000261082">
    <property type="component" value="Unassembled WGS sequence"/>
</dbReference>
<accession>A0A3E1Q9S5</accession>
<dbReference type="Pfam" id="PF04199">
    <property type="entry name" value="Cyclase"/>
    <property type="match status" value="1"/>
</dbReference>
<dbReference type="SUPFAM" id="SSF102198">
    <property type="entry name" value="Putative cyclase"/>
    <property type="match status" value="1"/>
</dbReference>
<dbReference type="GO" id="GO:0019441">
    <property type="term" value="P:L-tryptophan catabolic process to kynurenine"/>
    <property type="evidence" value="ECO:0007669"/>
    <property type="project" value="InterPro"/>
</dbReference>
<evidence type="ECO:0000313" key="1">
    <source>
        <dbReference type="EMBL" id="RFN58889.1"/>
    </source>
</evidence>
<reference evidence="1 2" key="1">
    <citation type="journal article" date="2007" name="Int. J. Syst. Evol. Microbiol.">
        <title>Marixanthomonas ophiurae gen. nov., sp. nov., a marine bacterium of the family Flavobacteriaceae isolated from a deep-sea brittle star.</title>
        <authorList>
            <person name="Romanenko L.A."/>
            <person name="Uchino M."/>
            <person name="Frolova G.M."/>
            <person name="Mikhailov V.V."/>
        </authorList>
    </citation>
    <scope>NUCLEOTIDE SEQUENCE [LARGE SCALE GENOMIC DNA]</scope>
    <source>
        <strain evidence="1 2">KMM 3046</strain>
    </source>
</reference>
<comment type="caution">
    <text evidence="1">The sequence shown here is derived from an EMBL/GenBank/DDBJ whole genome shotgun (WGS) entry which is preliminary data.</text>
</comment>
<organism evidence="1 2">
    <name type="scientific">Marixanthomonas ophiurae</name>
    <dbReference type="NCBI Taxonomy" id="387659"/>
    <lineage>
        <taxon>Bacteria</taxon>
        <taxon>Pseudomonadati</taxon>
        <taxon>Bacteroidota</taxon>
        <taxon>Flavobacteriia</taxon>
        <taxon>Flavobacteriales</taxon>
        <taxon>Flavobacteriaceae</taxon>
        <taxon>Marixanthomonas</taxon>
    </lineage>
</organism>
<name>A0A3E1Q9S5_9FLAO</name>
<dbReference type="InterPro" id="IPR037175">
    <property type="entry name" value="KFase_sf"/>
</dbReference>
<protein>
    <submittedName>
        <fullName evidence="1">Cyclase family protein</fullName>
    </submittedName>
</protein>
<keyword evidence="2" id="KW-1185">Reference proteome</keyword>
<evidence type="ECO:0000313" key="2">
    <source>
        <dbReference type="Proteomes" id="UP000261082"/>
    </source>
</evidence>
<proteinExistence type="predicted"/>
<dbReference type="Gene3D" id="3.50.30.50">
    <property type="entry name" value="Putative cyclase"/>
    <property type="match status" value="1"/>
</dbReference>
<dbReference type="AlphaFoldDB" id="A0A3E1Q9S5"/>
<gene>
    <name evidence="1" type="ORF">DZ858_02065</name>
</gene>
<sequence length="248" mass="27959">MRATFNIDGVLKTVDLSKPLDLSIPLRASEKNPEAWYLQPPTIEPVQMESWVAKVSEGASVNFNNIAFNPHAHGTHTECVGHISEEFLSVNEALKTFFFSAEVISLVPEKIGDDQIIPACEIKSALENKNPEAVIIRTLPNTSEKKEKQWSNTNWPYLHEEAALLLREKGVKHLLIDLPSVDKEKDEGKLLAHKAFWNYPESPRHEATITEFIYVPNQVKDGSYLLNLQIASFHNDASPSKPVLYTFI</sequence>
<dbReference type="InterPro" id="IPR007325">
    <property type="entry name" value="KFase/CYL"/>
</dbReference>
<dbReference type="OrthoDB" id="9814192at2"/>
<dbReference type="GO" id="GO:0004061">
    <property type="term" value="F:arylformamidase activity"/>
    <property type="evidence" value="ECO:0007669"/>
    <property type="project" value="InterPro"/>
</dbReference>